<reference evidence="2" key="1">
    <citation type="submission" date="2018-12" db="EMBL/GenBank/DDBJ databases">
        <title>Tengunoibacter tsumagoiensis gen. nov., sp. nov., Dictyobacter kobayashii sp. nov., D. alpinus sp. nov., and D. joshuensis sp. nov. and description of Dictyobacteraceae fam. nov. within the order Ktedonobacterales isolated from Tengu-no-mugimeshi.</title>
        <authorList>
            <person name="Wang C.M."/>
            <person name="Zheng Y."/>
            <person name="Sakai Y."/>
            <person name="Toyoda A."/>
            <person name="Minakuchi Y."/>
            <person name="Abe K."/>
            <person name="Yokota A."/>
            <person name="Yabe S."/>
        </authorList>
    </citation>
    <scope>NUCLEOTIDE SEQUENCE [LARGE SCALE GENOMIC DNA]</scope>
    <source>
        <strain evidence="2">Uno16</strain>
    </source>
</reference>
<sequence>MNEWYFRLLHMLYGNGVNFSRFFRPVSLHFDQPKCFRIHLKNITQFLPQIQTWKRTASFPAAYRLGITPNFFGDLCL</sequence>
<organism evidence="1 2">
    <name type="scientific">Dictyobacter alpinus</name>
    <dbReference type="NCBI Taxonomy" id="2014873"/>
    <lineage>
        <taxon>Bacteria</taxon>
        <taxon>Bacillati</taxon>
        <taxon>Chloroflexota</taxon>
        <taxon>Ktedonobacteria</taxon>
        <taxon>Ktedonobacterales</taxon>
        <taxon>Dictyobacteraceae</taxon>
        <taxon>Dictyobacter</taxon>
    </lineage>
</organism>
<dbReference type="AlphaFoldDB" id="A0A402BFK7"/>
<proteinExistence type="predicted"/>
<accession>A0A402BFK7</accession>
<dbReference type="Proteomes" id="UP000287171">
    <property type="component" value="Unassembled WGS sequence"/>
</dbReference>
<dbReference type="EMBL" id="BIFT01000002">
    <property type="protein sequence ID" value="GCE30047.1"/>
    <property type="molecule type" value="Genomic_DNA"/>
</dbReference>
<evidence type="ECO:0000313" key="1">
    <source>
        <dbReference type="EMBL" id="GCE30047.1"/>
    </source>
</evidence>
<protein>
    <submittedName>
        <fullName evidence="1">Uncharacterized protein</fullName>
    </submittedName>
</protein>
<name>A0A402BFK7_9CHLR</name>
<gene>
    <name evidence="1" type="ORF">KDA_55310</name>
</gene>
<evidence type="ECO:0000313" key="2">
    <source>
        <dbReference type="Proteomes" id="UP000287171"/>
    </source>
</evidence>
<comment type="caution">
    <text evidence="1">The sequence shown here is derived from an EMBL/GenBank/DDBJ whole genome shotgun (WGS) entry which is preliminary data.</text>
</comment>
<keyword evidence="2" id="KW-1185">Reference proteome</keyword>